<dbReference type="InterPro" id="IPR014644">
    <property type="entry name" value="MeTrfase_PRMT7"/>
</dbReference>
<dbReference type="Pfam" id="PF06325">
    <property type="entry name" value="PrmA"/>
    <property type="match status" value="1"/>
</dbReference>
<dbReference type="GO" id="GO:0042054">
    <property type="term" value="F:histone methyltransferase activity"/>
    <property type="evidence" value="ECO:0007669"/>
    <property type="project" value="TreeGrafter"/>
</dbReference>
<accession>A0A016UCD3</accession>
<dbReference type="CDD" id="cd02440">
    <property type="entry name" value="AdoMet_MTases"/>
    <property type="match status" value="1"/>
</dbReference>
<gene>
    <name evidence="8" type="primary">Acey_s0046.g1305</name>
    <name evidence="8" type="ORF">Y032_0046g1305</name>
</gene>
<proteinExistence type="inferred from homology"/>
<evidence type="ECO:0000259" key="7">
    <source>
        <dbReference type="Pfam" id="PF22528"/>
    </source>
</evidence>
<keyword evidence="4" id="KW-0677">Repeat</keyword>
<dbReference type="Proteomes" id="UP000024635">
    <property type="component" value="Unassembled WGS sequence"/>
</dbReference>
<dbReference type="SUPFAM" id="SSF53335">
    <property type="entry name" value="S-adenosyl-L-methionine-dependent methyltransferases"/>
    <property type="match status" value="2"/>
</dbReference>
<sequence>MFLEKINHITGEREWEVAEEDHDLAQEIAVSRFADMILDYNRNDMFLAGLRAVIQEKKAQAIPAHVLDIGTGTGLLSLMAAREGADKVTAVEVFQPMADCARSIIQSSQWKDKINVISSRSTDLSSLATKPNIIVAEVFDTELIGEGALRTFKEALDNLVQPGCRVVPSRGRVWVVPVESEFLAKFNRIPRLSKGDQPLGDCPGTAAVYDVQLSQVLPHKFTRLSEPILAFSFDFESSNSIIYDQSFDRRVTCTESGQIDAILMWWDLDMDGTGAFWIDMAPKWASKDYHWRDHWMQAVYYLPHRVNVEKNQRISLKCSHDEFSMWFSIGEEKTFILRFSCFERVYCSCQLHAIAARQTIFSMNELLENDLYRDEIKSVCEGRRVVVLGEGSLLFLLVAAVATSVTVVDSNPHFRDILERYISCYKLSNVKIVENTTDVSTDHDIVVGEPFYLSAMAPWQNLRFWYDVKSLRERLGSNVEVYPQTATLYGMCVRFDNLQNTAAPVGTVDGFDLSLFDDLSQAWITILKFFLFVLVTLITKARQATVALVDVHPLWEYSGVATSEKFEVLHFDLREDPSDLKVNFQLPLKSGTNGIPLWMEWHIGNYTVTTGMKKEPRIGEAPEWKEGVRQGVYLLSPSLLQRETIRVDVRFSREEGEVKFQFY</sequence>
<dbReference type="OrthoDB" id="412876at2759"/>
<dbReference type="AlphaFoldDB" id="A0A016UCD3"/>
<dbReference type="Gene3D" id="3.40.50.150">
    <property type="entry name" value="Vaccinia Virus protein VP39"/>
    <property type="match status" value="2"/>
</dbReference>
<dbReference type="Pfam" id="PF22528">
    <property type="entry name" value="PRMT_C"/>
    <property type="match status" value="1"/>
</dbReference>
<dbReference type="EMBL" id="JARK01001382">
    <property type="protein sequence ID" value="EYC12571.1"/>
    <property type="molecule type" value="Genomic_DNA"/>
</dbReference>
<evidence type="ECO:0000313" key="9">
    <source>
        <dbReference type="Proteomes" id="UP000024635"/>
    </source>
</evidence>
<evidence type="ECO:0000256" key="5">
    <source>
        <dbReference type="PIRNR" id="PIRNR036946"/>
    </source>
</evidence>
<dbReference type="PANTHER" id="PTHR11006:SF4">
    <property type="entry name" value="PROTEIN ARGININE N-METHYLTRANSFERASE 7"/>
    <property type="match status" value="1"/>
</dbReference>
<dbReference type="GO" id="GO:0016274">
    <property type="term" value="F:protein-arginine N-methyltransferase activity"/>
    <property type="evidence" value="ECO:0007669"/>
    <property type="project" value="InterPro"/>
</dbReference>
<evidence type="ECO:0000256" key="4">
    <source>
        <dbReference type="ARBA" id="ARBA00022737"/>
    </source>
</evidence>
<dbReference type="PIRSF" id="PIRSF036946">
    <property type="entry name" value="Arg_N-mtase"/>
    <property type="match status" value="1"/>
</dbReference>
<keyword evidence="3 6" id="KW-0949">S-adenosyl-L-methionine</keyword>
<dbReference type="FunFam" id="3.40.50.150:FF:000071">
    <property type="entry name" value="Protein arginine N-methyltransferase 7"/>
    <property type="match status" value="1"/>
</dbReference>
<keyword evidence="1 6" id="KW-0489">Methyltransferase</keyword>
<dbReference type="PANTHER" id="PTHR11006">
    <property type="entry name" value="PROTEIN ARGININE N-METHYLTRANSFERASE"/>
    <property type="match status" value="1"/>
</dbReference>
<feature type="domain" description="Protein arginine N-methyltransferase" evidence="7">
    <location>
        <begin position="208"/>
        <end position="327"/>
    </location>
</feature>
<evidence type="ECO:0000256" key="2">
    <source>
        <dbReference type="ARBA" id="ARBA00022679"/>
    </source>
</evidence>
<dbReference type="InterPro" id="IPR025799">
    <property type="entry name" value="Arg_MeTrfase"/>
</dbReference>
<comment type="similarity">
    <text evidence="5">Belongs to the class I-like SAM-binding methyltransferase superfamily. Protein arginine N-methyltransferase family. PRMT7 subfamily.</text>
</comment>
<dbReference type="InterPro" id="IPR029063">
    <property type="entry name" value="SAM-dependent_MTases_sf"/>
</dbReference>
<dbReference type="InterPro" id="IPR055135">
    <property type="entry name" value="PRMT_dom"/>
</dbReference>
<evidence type="ECO:0000256" key="3">
    <source>
        <dbReference type="ARBA" id="ARBA00022691"/>
    </source>
</evidence>
<dbReference type="Gene3D" id="2.70.160.11">
    <property type="entry name" value="Hnrnp arginine n-methyltransferase1"/>
    <property type="match status" value="2"/>
</dbReference>
<keyword evidence="9" id="KW-1185">Reference proteome</keyword>
<dbReference type="PROSITE" id="PS51678">
    <property type="entry name" value="SAM_MT_PRMT"/>
    <property type="match status" value="1"/>
</dbReference>
<protein>
    <recommendedName>
        <fullName evidence="5">Protein arginine N-methyltransferase</fullName>
        <ecNumber evidence="5">2.1.1.-</ecNumber>
    </recommendedName>
</protein>
<comment type="caution">
    <text evidence="8">The sequence shown here is derived from an EMBL/GenBank/DDBJ whole genome shotgun (WGS) entry which is preliminary data.</text>
</comment>
<name>A0A016UCD3_9BILA</name>
<evidence type="ECO:0000256" key="1">
    <source>
        <dbReference type="ARBA" id="ARBA00022603"/>
    </source>
</evidence>
<reference evidence="9" key="1">
    <citation type="journal article" date="2015" name="Nat. Genet.">
        <title>The genome and transcriptome of the zoonotic hookworm Ancylostoma ceylanicum identify infection-specific gene families.</title>
        <authorList>
            <person name="Schwarz E.M."/>
            <person name="Hu Y."/>
            <person name="Antoshechkin I."/>
            <person name="Miller M.M."/>
            <person name="Sternberg P.W."/>
            <person name="Aroian R.V."/>
        </authorList>
    </citation>
    <scope>NUCLEOTIDE SEQUENCE</scope>
    <source>
        <strain evidence="9">HY135</strain>
    </source>
</reference>
<dbReference type="EC" id="2.1.1.-" evidence="5"/>
<evidence type="ECO:0000256" key="6">
    <source>
        <dbReference type="PROSITE-ProRule" id="PRU01015"/>
    </source>
</evidence>
<organism evidence="8 9">
    <name type="scientific">Ancylostoma ceylanicum</name>
    <dbReference type="NCBI Taxonomy" id="53326"/>
    <lineage>
        <taxon>Eukaryota</taxon>
        <taxon>Metazoa</taxon>
        <taxon>Ecdysozoa</taxon>
        <taxon>Nematoda</taxon>
        <taxon>Chromadorea</taxon>
        <taxon>Rhabditida</taxon>
        <taxon>Rhabditina</taxon>
        <taxon>Rhabditomorpha</taxon>
        <taxon>Strongyloidea</taxon>
        <taxon>Ancylostomatidae</taxon>
        <taxon>Ancylostomatinae</taxon>
        <taxon>Ancylostoma</taxon>
    </lineage>
</organism>
<dbReference type="GO" id="GO:0032259">
    <property type="term" value="P:methylation"/>
    <property type="evidence" value="ECO:0007669"/>
    <property type="project" value="UniProtKB-KW"/>
</dbReference>
<evidence type="ECO:0000313" key="8">
    <source>
        <dbReference type="EMBL" id="EYC12571.1"/>
    </source>
</evidence>
<comment type="function">
    <text evidence="5">Arginine methyltransferase that can both catalyze the formation of omega-N monomethylarginine (MMA) and symmetrical dimethylarginine (sDMA).</text>
</comment>
<keyword evidence="2 6" id="KW-0808">Transferase</keyword>